<dbReference type="InterPro" id="IPR000192">
    <property type="entry name" value="Aminotrans_V_dom"/>
</dbReference>
<gene>
    <name evidence="13" type="ORF">CHH28_11280</name>
</gene>
<evidence type="ECO:0000256" key="5">
    <source>
        <dbReference type="ARBA" id="ARBA00022714"/>
    </source>
</evidence>
<proteinExistence type="inferred from homology"/>
<comment type="catalytic activity">
    <reaction evidence="10">
        <text>(sulfur carrier)-H + L-cysteine = (sulfur carrier)-SH + L-alanine</text>
        <dbReference type="Rhea" id="RHEA:43892"/>
        <dbReference type="Rhea" id="RHEA-COMP:14737"/>
        <dbReference type="Rhea" id="RHEA-COMP:14739"/>
        <dbReference type="ChEBI" id="CHEBI:29917"/>
        <dbReference type="ChEBI" id="CHEBI:35235"/>
        <dbReference type="ChEBI" id="CHEBI:57972"/>
        <dbReference type="ChEBI" id="CHEBI:64428"/>
        <dbReference type="EC" id="2.8.1.7"/>
    </reaction>
</comment>
<evidence type="ECO:0000256" key="11">
    <source>
        <dbReference type="RuleBase" id="RU004504"/>
    </source>
</evidence>
<dbReference type="EC" id="2.8.1.7" evidence="3"/>
<dbReference type="InterPro" id="IPR016454">
    <property type="entry name" value="Cysteine_dSase"/>
</dbReference>
<evidence type="ECO:0000313" key="13">
    <source>
        <dbReference type="EMBL" id="ASP39223.1"/>
    </source>
</evidence>
<keyword evidence="14" id="KW-1185">Reference proteome</keyword>
<evidence type="ECO:0000256" key="3">
    <source>
        <dbReference type="ARBA" id="ARBA00012239"/>
    </source>
</evidence>
<dbReference type="EMBL" id="CP022530">
    <property type="protein sequence ID" value="ASP39223.1"/>
    <property type="molecule type" value="Genomic_DNA"/>
</dbReference>
<dbReference type="AlphaFoldDB" id="A0A222FLX0"/>
<sequence length="387" mass="41244">MTPVYLDYAASAPVDPVVAEAMSACMTLEGNFGNPASRSHRFGWKAEQAVEKARGQVAQAIGAESREIVWTSGATESNNLAIKGVVEAALAKLAGPVHIITSAIEHKAVLDPCQWLARRPDVELTLLAPDADGLIRAEQVAQALRDNTVLVSLMSVNNELGTITDVAKVGRLLADHPAVFHVDAAQALGKLPVDVNQWQVDLLSLSAHKVYGPKGMGALYVRREPQPELQAQIHGGGHERGFRSGTLATHQIVGFGVAAELAIQQLEVDSGRIRELRDRLWQALQTLGGVFLNGHYESLSPNHLNVSFDAVDGEVLLASLAKIAVSSGSACNSASVAPSYVLKAIGRSDALAHAGIRFSVGRFTSSDDIDATIAEVQRVVRLLRGER</sequence>
<dbReference type="FunFam" id="3.40.640.10:FF:000003">
    <property type="entry name" value="Cysteine desulfurase IscS"/>
    <property type="match status" value="1"/>
</dbReference>
<evidence type="ECO:0000256" key="1">
    <source>
        <dbReference type="ARBA" id="ARBA00001933"/>
    </source>
</evidence>
<protein>
    <recommendedName>
        <fullName evidence="3">cysteine desulfurase</fullName>
        <ecNumber evidence="3">2.8.1.7</ecNumber>
    </recommendedName>
</protein>
<dbReference type="Gene3D" id="3.40.640.10">
    <property type="entry name" value="Type I PLP-dependent aspartate aminotransferase-like (Major domain)"/>
    <property type="match status" value="1"/>
</dbReference>
<evidence type="ECO:0000256" key="8">
    <source>
        <dbReference type="ARBA" id="ARBA00023004"/>
    </source>
</evidence>
<dbReference type="GO" id="GO:0046872">
    <property type="term" value="F:metal ion binding"/>
    <property type="evidence" value="ECO:0007669"/>
    <property type="project" value="UniProtKB-KW"/>
</dbReference>
<evidence type="ECO:0000256" key="6">
    <source>
        <dbReference type="ARBA" id="ARBA00022723"/>
    </source>
</evidence>
<organism evidence="13 14">
    <name type="scientific">Bacterioplanes sanyensis</name>
    <dbReference type="NCBI Taxonomy" id="1249553"/>
    <lineage>
        <taxon>Bacteria</taxon>
        <taxon>Pseudomonadati</taxon>
        <taxon>Pseudomonadota</taxon>
        <taxon>Gammaproteobacteria</taxon>
        <taxon>Oceanospirillales</taxon>
        <taxon>Oceanospirillaceae</taxon>
        <taxon>Bacterioplanes</taxon>
    </lineage>
</organism>
<evidence type="ECO:0000313" key="14">
    <source>
        <dbReference type="Proteomes" id="UP000202440"/>
    </source>
</evidence>
<evidence type="ECO:0000256" key="7">
    <source>
        <dbReference type="ARBA" id="ARBA00022898"/>
    </source>
</evidence>
<dbReference type="InterPro" id="IPR015424">
    <property type="entry name" value="PyrdxlP-dep_Trfase"/>
</dbReference>
<dbReference type="InterPro" id="IPR015421">
    <property type="entry name" value="PyrdxlP-dep_Trfase_major"/>
</dbReference>
<dbReference type="GO" id="GO:0051537">
    <property type="term" value="F:2 iron, 2 sulfur cluster binding"/>
    <property type="evidence" value="ECO:0007669"/>
    <property type="project" value="UniProtKB-KW"/>
</dbReference>
<dbReference type="Proteomes" id="UP000202440">
    <property type="component" value="Chromosome"/>
</dbReference>
<dbReference type="PIRSF" id="PIRSF005572">
    <property type="entry name" value="NifS"/>
    <property type="match status" value="1"/>
</dbReference>
<reference evidence="13 14" key="1">
    <citation type="submission" date="2017-07" db="EMBL/GenBank/DDBJ databases">
        <title>Annotated genome sequence of Bacterioplanes sanyensis isolated from Red Sea.</title>
        <authorList>
            <person name="Rehman Z.U."/>
        </authorList>
    </citation>
    <scope>NUCLEOTIDE SEQUENCE [LARGE SCALE GENOMIC DNA]</scope>
    <source>
        <strain evidence="13 14">NV9</strain>
    </source>
</reference>
<keyword evidence="4 13" id="KW-0808">Transferase</keyword>
<comment type="cofactor">
    <cofactor evidence="1 11">
        <name>pyridoxal 5'-phosphate</name>
        <dbReference type="ChEBI" id="CHEBI:597326"/>
    </cofactor>
</comment>
<dbReference type="PANTHER" id="PTHR11601:SF34">
    <property type="entry name" value="CYSTEINE DESULFURASE"/>
    <property type="match status" value="1"/>
</dbReference>
<keyword evidence="7" id="KW-0663">Pyridoxal phosphate</keyword>
<name>A0A222FLX0_9GAMM</name>
<dbReference type="PROSITE" id="PS00595">
    <property type="entry name" value="AA_TRANSFER_CLASS_5"/>
    <property type="match status" value="1"/>
</dbReference>
<evidence type="ECO:0000256" key="10">
    <source>
        <dbReference type="ARBA" id="ARBA00050776"/>
    </source>
</evidence>
<keyword evidence="5" id="KW-0001">2Fe-2S</keyword>
<dbReference type="RefSeq" id="WP_094060403.1">
    <property type="nucleotide sequence ID" value="NZ_CP022530.1"/>
</dbReference>
<dbReference type="PANTHER" id="PTHR11601">
    <property type="entry name" value="CYSTEINE DESULFURYLASE FAMILY MEMBER"/>
    <property type="match status" value="1"/>
</dbReference>
<dbReference type="InterPro" id="IPR020578">
    <property type="entry name" value="Aminotrans_V_PyrdxlP_BS"/>
</dbReference>
<dbReference type="InterPro" id="IPR015422">
    <property type="entry name" value="PyrdxlP-dep_Trfase_small"/>
</dbReference>
<dbReference type="KEGG" id="bsan:CHH28_11280"/>
<keyword evidence="9" id="KW-0411">Iron-sulfur</keyword>
<evidence type="ECO:0000256" key="9">
    <source>
        <dbReference type="ARBA" id="ARBA00023014"/>
    </source>
</evidence>
<comment type="similarity">
    <text evidence="2">Belongs to the class-V pyridoxal-phosphate-dependent aminotransferase family. NifS/IscS subfamily.</text>
</comment>
<evidence type="ECO:0000256" key="4">
    <source>
        <dbReference type="ARBA" id="ARBA00022679"/>
    </source>
</evidence>
<keyword evidence="6" id="KW-0479">Metal-binding</keyword>
<feature type="domain" description="Aminotransferase class V" evidence="12">
    <location>
        <begin position="4"/>
        <end position="371"/>
    </location>
</feature>
<evidence type="ECO:0000256" key="2">
    <source>
        <dbReference type="ARBA" id="ARBA00006490"/>
    </source>
</evidence>
<evidence type="ECO:0000259" key="12">
    <source>
        <dbReference type="Pfam" id="PF00266"/>
    </source>
</evidence>
<accession>A0A222FLX0</accession>
<dbReference type="GO" id="GO:0031071">
    <property type="term" value="F:cysteine desulfurase activity"/>
    <property type="evidence" value="ECO:0007669"/>
    <property type="project" value="UniProtKB-EC"/>
</dbReference>
<dbReference type="OrthoDB" id="9808002at2"/>
<dbReference type="SUPFAM" id="SSF53383">
    <property type="entry name" value="PLP-dependent transferases"/>
    <property type="match status" value="1"/>
</dbReference>
<dbReference type="Gene3D" id="3.90.1150.10">
    <property type="entry name" value="Aspartate Aminotransferase, domain 1"/>
    <property type="match status" value="1"/>
</dbReference>
<keyword evidence="8" id="KW-0408">Iron</keyword>
<dbReference type="Pfam" id="PF00266">
    <property type="entry name" value="Aminotran_5"/>
    <property type="match status" value="1"/>
</dbReference>